<dbReference type="EMBL" id="MBFS01000596">
    <property type="protein sequence ID" value="PVV02134.1"/>
    <property type="molecule type" value="Genomic_DNA"/>
</dbReference>
<keyword evidence="6" id="KW-0175">Coiled coil</keyword>
<dbReference type="GO" id="GO:0005737">
    <property type="term" value="C:cytoplasm"/>
    <property type="evidence" value="ECO:0007669"/>
    <property type="project" value="UniProtKB-SubCell"/>
</dbReference>
<comment type="caution">
    <text evidence="11">The sequence shown here is derived from an EMBL/GenBank/DDBJ whole genome shotgun (WGS) entry which is preliminary data.</text>
</comment>
<dbReference type="Gene3D" id="1.20.58.610">
    <property type="entry name" value="Cdc37, Hsp90 binding domain"/>
    <property type="match status" value="1"/>
</dbReference>
<evidence type="ECO:0000256" key="3">
    <source>
        <dbReference type="ARBA" id="ARBA00022490"/>
    </source>
</evidence>
<evidence type="ECO:0000259" key="9">
    <source>
        <dbReference type="SMART" id="SM01070"/>
    </source>
</evidence>
<organism evidence="11 12">
    <name type="scientific">Smittium megazygosporum</name>
    <dbReference type="NCBI Taxonomy" id="133381"/>
    <lineage>
        <taxon>Eukaryota</taxon>
        <taxon>Fungi</taxon>
        <taxon>Fungi incertae sedis</taxon>
        <taxon>Zoopagomycota</taxon>
        <taxon>Kickxellomycotina</taxon>
        <taxon>Harpellomycetes</taxon>
        <taxon>Harpellales</taxon>
        <taxon>Legeriomycetaceae</taxon>
        <taxon>Smittium</taxon>
    </lineage>
</organism>
<dbReference type="OrthoDB" id="440202at2759"/>
<dbReference type="GO" id="GO:0051087">
    <property type="term" value="F:protein-folding chaperone binding"/>
    <property type="evidence" value="ECO:0007669"/>
    <property type="project" value="TreeGrafter"/>
</dbReference>
<dbReference type="Pfam" id="PF08564">
    <property type="entry name" value="CDC37_C"/>
    <property type="match status" value="1"/>
</dbReference>
<dbReference type="SMART" id="SM01071">
    <property type="entry name" value="CDC37_N"/>
    <property type="match status" value="1"/>
</dbReference>
<keyword evidence="4" id="KW-0143">Chaperone</keyword>
<dbReference type="SMART" id="SM01069">
    <property type="entry name" value="CDC37_C"/>
    <property type="match status" value="1"/>
</dbReference>
<evidence type="ECO:0000313" key="11">
    <source>
        <dbReference type="EMBL" id="PVV02134.1"/>
    </source>
</evidence>
<dbReference type="GO" id="GO:0051082">
    <property type="term" value="F:unfolded protein binding"/>
    <property type="evidence" value="ECO:0007669"/>
    <property type="project" value="TreeGrafter"/>
</dbReference>
<dbReference type="PANTHER" id="PTHR12800">
    <property type="entry name" value="CDC37-RELATED"/>
    <property type="match status" value="1"/>
</dbReference>
<feature type="coiled-coil region" evidence="6">
    <location>
        <begin position="49"/>
        <end position="79"/>
    </location>
</feature>
<dbReference type="Pfam" id="PF03234">
    <property type="entry name" value="CDC37_N"/>
    <property type="match status" value="1"/>
</dbReference>
<evidence type="ECO:0000256" key="2">
    <source>
        <dbReference type="ARBA" id="ARBA00006222"/>
    </source>
</evidence>
<evidence type="ECO:0000259" key="10">
    <source>
        <dbReference type="SMART" id="SM01071"/>
    </source>
</evidence>
<sequence length="466" mass="53576">MPIDYSKWDNLEISDDSDVEIHPNIEKGTFIRLRQQKIRQDRERRAHTVRALESELEMNKKLAARLSEMISEIKEESKEQFAARMLDWSAKAEKQEAILNDVRKALEANEEYRQLEFDELVDTLVYRVQQELAKSEVITQQNANPDIIKLKVIDLLHGHIEKLKNRDPEARAEIENIKKEQRMHISADEVAKEGYNKTFINKQPKASTSSSKNNVQSVELLNPGYEKNIKPEAEVPENTESLEGNNDEDSDEESLTVDPDSMEFGMIDSLDKSKDYILEHRHIIGQNKSDQLLVQAFRYQMRGESELAKQFVRQSLILTYIHQMGPSGINIFFSKIVIKGNPGNVMFFNDIEKRYNHIVERCKILKKEQETSQIESIQLQTDSPDSTIRTYVPDKSNPDDKEKWALFEQLPVDFQEALKTGTIDAINQALAKIPGSKAEEILQTCGKGGFLVIDEEILVDADQQEL</sequence>
<feature type="domain" description="Cdc37 N-terminal" evidence="10">
    <location>
        <begin position="2"/>
        <end position="198"/>
    </location>
</feature>
<dbReference type="PANTHER" id="PTHR12800:SF4">
    <property type="entry name" value="HSP90 CO-CHAPERONE CDC37"/>
    <property type="match status" value="1"/>
</dbReference>
<feature type="domain" description="Cdc37 C-terminal" evidence="8">
    <location>
        <begin position="390"/>
        <end position="465"/>
    </location>
</feature>
<dbReference type="InterPro" id="IPR038189">
    <property type="entry name" value="Cdc37_Hsp90-bd_sf"/>
</dbReference>
<dbReference type="Pfam" id="PF08565">
    <property type="entry name" value="CDC37_M"/>
    <property type="match status" value="1"/>
</dbReference>
<dbReference type="GO" id="GO:0050821">
    <property type="term" value="P:protein stabilization"/>
    <property type="evidence" value="ECO:0007669"/>
    <property type="project" value="TreeGrafter"/>
</dbReference>
<feature type="compositionally biased region" description="Acidic residues" evidence="7">
    <location>
        <begin position="245"/>
        <end position="255"/>
    </location>
</feature>
<protein>
    <recommendedName>
        <fullName evidence="5">Hsp90 chaperone protein kinase-targeting subunit</fullName>
    </recommendedName>
</protein>
<evidence type="ECO:0000256" key="7">
    <source>
        <dbReference type="SAM" id="MobiDB-lite"/>
    </source>
</evidence>
<evidence type="ECO:0000313" key="12">
    <source>
        <dbReference type="Proteomes" id="UP000245609"/>
    </source>
</evidence>
<keyword evidence="3" id="KW-0963">Cytoplasm</keyword>
<evidence type="ECO:0000256" key="4">
    <source>
        <dbReference type="ARBA" id="ARBA00023186"/>
    </source>
</evidence>
<gene>
    <name evidence="11" type="ORF">BB560_003420</name>
</gene>
<dbReference type="SMART" id="SM01070">
    <property type="entry name" value="CDC37_M"/>
    <property type="match status" value="1"/>
</dbReference>
<dbReference type="GO" id="GO:0031072">
    <property type="term" value="F:heat shock protein binding"/>
    <property type="evidence" value="ECO:0007669"/>
    <property type="project" value="TreeGrafter"/>
</dbReference>
<evidence type="ECO:0000256" key="1">
    <source>
        <dbReference type="ARBA" id="ARBA00004496"/>
    </source>
</evidence>
<keyword evidence="12" id="KW-1185">Reference proteome</keyword>
<evidence type="ECO:0000259" key="8">
    <source>
        <dbReference type="SMART" id="SM01069"/>
    </source>
</evidence>
<evidence type="ECO:0000256" key="6">
    <source>
        <dbReference type="SAM" id="Coils"/>
    </source>
</evidence>
<comment type="subcellular location">
    <subcellularLocation>
        <location evidence="1">Cytoplasm</location>
    </subcellularLocation>
</comment>
<name>A0A2T9ZC08_9FUNG</name>
<dbReference type="Proteomes" id="UP000245609">
    <property type="component" value="Unassembled WGS sequence"/>
</dbReference>
<feature type="region of interest" description="Disordered" evidence="7">
    <location>
        <begin position="222"/>
        <end position="258"/>
    </location>
</feature>
<dbReference type="AlphaFoldDB" id="A0A2T9ZC08"/>
<comment type="similarity">
    <text evidence="2">Belongs to the CDC37 family.</text>
</comment>
<dbReference type="InterPro" id="IPR004918">
    <property type="entry name" value="Cdc37"/>
</dbReference>
<proteinExistence type="inferred from homology"/>
<evidence type="ECO:0000256" key="5">
    <source>
        <dbReference type="ARBA" id="ARBA00031396"/>
    </source>
</evidence>
<dbReference type="GO" id="GO:0019901">
    <property type="term" value="F:protein kinase binding"/>
    <property type="evidence" value="ECO:0007669"/>
    <property type="project" value="InterPro"/>
</dbReference>
<dbReference type="GO" id="GO:0006457">
    <property type="term" value="P:protein folding"/>
    <property type="evidence" value="ECO:0007669"/>
    <property type="project" value="TreeGrafter"/>
</dbReference>
<reference evidence="11 12" key="1">
    <citation type="journal article" date="2018" name="MBio">
        <title>Comparative Genomics Reveals the Core Gene Toolbox for the Fungus-Insect Symbiosis.</title>
        <authorList>
            <person name="Wang Y."/>
            <person name="Stata M."/>
            <person name="Wang W."/>
            <person name="Stajich J.E."/>
            <person name="White M.M."/>
            <person name="Moncalvo J.M."/>
        </authorList>
    </citation>
    <scope>NUCLEOTIDE SEQUENCE [LARGE SCALE GENOMIC DNA]</scope>
    <source>
        <strain evidence="11 12">SC-DP-2</strain>
    </source>
</reference>
<dbReference type="STRING" id="133381.A0A2T9ZC08"/>
<dbReference type="InterPro" id="IPR013873">
    <property type="entry name" value="Cdc37_C"/>
</dbReference>
<dbReference type="SUPFAM" id="SSF101391">
    <property type="entry name" value="Hsp90 co-chaperone CDC37"/>
    <property type="match status" value="1"/>
</dbReference>
<accession>A0A2T9ZC08</accession>
<feature type="domain" description="Cdc37 Hsp90 binding" evidence="9">
    <location>
        <begin position="196"/>
        <end position="373"/>
    </location>
</feature>
<dbReference type="InterPro" id="IPR013855">
    <property type="entry name" value="Cdc37_N_dom"/>
</dbReference>
<dbReference type="InterPro" id="IPR013874">
    <property type="entry name" value="Cdc37_Hsp90-bd"/>
</dbReference>